<reference evidence="1 2" key="1">
    <citation type="submission" date="2015-02" db="EMBL/GenBank/DDBJ databases">
        <title>Pseudomonas helleri sp. nov. and Pseudomonas weihenstephanensis sp. nov., isolated from raw cows milk.</title>
        <authorList>
            <person name="von Neubeck M."/>
            <person name="Huptas C."/>
            <person name="Wenning M."/>
            <person name="Scherer S."/>
        </authorList>
    </citation>
    <scope>NUCLEOTIDE SEQUENCE [LARGE SCALE GENOMIC DNA]</scope>
    <source>
        <strain evidence="1 2">DSM 29166</strain>
    </source>
</reference>
<dbReference type="Proteomes" id="UP000036325">
    <property type="component" value="Unassembled WGS sequence"/>
</dbReference>
<comment type="caution">
    <text evidence="1">The sequence shown here is derived from an EMBL/GenBank/DDBJ whole genome shotgun (WGS) entry which is preliminary data.</text>
</comment>
<accession>A0A0J6IM55</accession>
<dbReference type="EMBL" id="JYLF01000005">
    <property type="protein sequence ID" value="KMN13338.1"/>
    <property type="molecule type" value="Genomic_DNA"/>
</dbReference>
<dbReference type="PATRIC" id="fig|1608994.3.peg.3645"/>
<evidence type="ECO:0000313" key="2">
    <source>
        <dbReference type="Proteomes" id="UP000036325"/>
    </source>
</evidence>
<proteinExistence type="predicted"/>
<name>A0A0J6IM55_9PSED</name>
<dbReference type="STRING" id="1608994.TU86_14880"/>
<organism evidence="1 2">
    <name type="scientific">Pseudomonas weihenstephanensis</name>
    <dbReference type="NCBI Taxonomy" id="1608994"/>
    <lineage>
        <taxon>Bacteria</taxon>
        <taxon>Pseudomonadati</taxon>
        <taxon>Pseudomonadota</taxon>
        <taxon>Gammaproteobacteria</taxon>
        <taxon>Pseudomonadales</taxon>
        <taxon>Pseudomonadaceae</taxon>
        <taxon>Pseudomonas</taxon>
    </lineage>
</organism>
<dbReference type="RefSeq" id="WP_048365064.1">
    <property type="nucleotide sequence ID" value="NZ_JYLF01000005.1"/>
</dbReference>
<dbReference type="AlphaFoldDB" id="A0A0J6IM55"/>
<protein>
    <submittedName>
        <fullName evidence="1">Uncharacterized protein</fullName>
    </submittedName>
</protein>
<sequence>MAKGLCERNSAELTLDGLSTILNYSGTLPWLKRAIRLGLLSLQRREDIVTWPKTAVDLERNTLKVSPGRTQNYGTPIHLEIVMGQALREVVLV</sequence>
<evidence type="ECO:0000313" key="1">
    <source>
        <dbReference type="EMBL" id="KMN13338.1"/>
    </source>
</evidence>
<gene>
    <name evidence="1" type="ORF">TU86_14880</name>
</gene>